<name>A0ABY5E917_9BACT</name>
<dbReference type="Proteomes" id="UP001060012">
    <property type="component" value="Chromosome"/>
</dbReference>
<dbReference type="RefSeq" id="WP_254577752.1">
    <property type="nucleotide sequence ID" value="NZ_CP100595.1"/>
</dbReference>
<reference evidence="1" key="1">
    <citation type="submission" date="2022-07" db="EMBL/GenBank/DDBJ databases">
        <title>Arcobacter roscoffensis sp. nov., a marine bacterium isolated from coastal seawater collected from Roscoff, France.</title>
        <authorList>
            <person name="Pascual J."/>
            <person name="Lepeaux C."/>
            <person name="Methner A."/>
            <person name="Overmann J."/>
        </authorList>
    </citation>
    <scope>NUCLEOTIDE SEQUENCE</scope>
    <source>
        <strain evidence="1">ARW1-2F2</strain>
    </source>
</reference>
<organism evidence="1 2">
    <name type="scientific">Arcobacter roscoffensis</name>
    <dbReference type="NCBI Taxonomy" id="2961520"/>
    <lineage>
        <taxon>Bacteria</taxon>
        <taxon>Pseudomonadati</taxon>
        <taxon>Campylobacterota</taxon>
        <taxon>Epsilonproteobacteria</taxon>
        <taxon>Campylobacterales</taxon>
        <taxon>Arcobacteraceae</taxon>
        <taxon>Arcobacter</taxon>
    </lineage>
</organism>
<sequence>MILGECPYCKGVVSSKNITAQGKKIKLYSCENAKKEYDESEQYVFTTDSSCRFRVYSNAFLRWNKRSFSEREMKKLLQDGQTVVRLHGRKGTGEYFKYVITDEEYGVSVLWEEEVEDKDTF</sequence>
<gene>
    <name evidence="1" type="ORF">NJU99_05630</name>
</gene>
<keyword evidence="2" id="KW-1185">Reference proteome</keyword>
<proteinExistence type="predicted"/>
<accession>A0ABY5E917</accession>
<evidence type="ECO:0000313" key="2">
    <source>
        <dbReference type="Proteomes" id="UP001060012"/>
    </source>
</evidence>
<evidence type="ECO:0000313" key="1">
    <source>
        <dbReference type="EMBL" id="UTJ07578.1"/>
    </source>
</evidence>
<protein>
    <submittedName>
        <fullName evidence="1">Uncharacterized protein</fullName>
    </submittedName>
</protein>
<dbReference type="EMBL" id="CP100595">
    <property type="protein sequence ID" value="UTJ07578.1"/>
    <property type="molecule type" value="Genomic_DNA"/>
</dbReference>